<dbReference type="Pfam" id="PF00672">
    <property type="entry name" value="HAMP"/>
    <property type="match status" value="1"/>
</dbReference>
<feature type="transmembrane region" description="Helical" evidence="4">
    <location>
        <begin position="192"/>
        <end position="213"/>
    </location>
</feature>
<dbReference type="InterPro" id="IPR004090">
    <property type="entry name" value="Chemotax_Me-accpt_rcpt"/>
</dbReference>
<dbReference type="PROSITE" id="PS50111">
    <property type="entry name" value="CHEMOTAXIS_TRANSDUC_2"/>
    <property type="match status" value="1"/>
</dbReference>
<sequence length="561" mass="58354">MPKISLSVRASLGCLFAAMLVVSILQGAAAYWKINSISTVTNDILENTIPSINEAHAINALILRTRLWQARYMTPENEASREQSRARIVEFATERDQRVAAYQSLVASADEQQTYDELKSKLDLLRADGERLRAFPNERYDEAIAFFRGSMYANYLAVSAAARKLVDINIANGKKADAAVRSEQASAMRSTLLILGLAVLIALSAMTFCFLGVSRPIERMTAAMRRLAGGDAASEIPYASRQDEIGAMAGAVQVFRDNLVRTRQLEEETALARASAEEQRKAGMRQMADGFEAAVGGIVGMVSSAASELQATAQSMSSTAGQTATQSTSVAAAAEQAAANVNTVAAAAEELGSSVAEISRQVSGSADLAQMAVAEANATAGLVQELAQSASRIGDVVALISQIAGQTNLLALNATIEAARAGEAGRGFAVVAAEVKELANQTARATEEIGRQIGQIQGSTDQAVGAIGGIGTRIREIAGVAASIATAVEEQGAATQEIVRNVAQASAGTSEVTTNIAGVAGAAEETGAAAAQVLASASELSRQSEHLNAEVGNFLATVRAA</sequence>
<keyword evidence="4" id="KW-1133">Transmembrane helix</keyword>
<dbReference type="PANTHER" id="PTHR32089:SF112">
    <property type="entry name" value="LYSOZYME-LIKE PROTEIN-RELATED"/>
    <property type="match status" value="1"/>
</dbReference>
<evidence type="ECO:0000313" key="8">
    <source>
        <dbReference type="Proteomes" id="UP000008070"/>
    </source>
</evidence>
<dbReference type="InterPro" id="IPR024478">
    <property type="entry name" value="HlyB_4HB_MCP"/>
</dbReference>
<dbReference type="GO" id="GO:0006935">
    <property type="term" value="P:chemotaxis"/>
    <property type="evidence" value="ECO:0007669"/>
    <property type="project" value="InterPro"/>
</dbReference>
<dbReference type="Pfam" id="PF12729">
    <property type="entry name" value="4HB_MCP_1"/>
    <property type="match status" value="1"/>
</dbReference>
<dbReference type="Gene3D" id="1.10.287.950">
    <property type="entry name" value="Methyl-accepting chemotaxis protein"/>
    <property type="match status" value="1"/>
</dbReference>
<dbReference type="PANTHER" id="PTHR32089">
    <property type="entry name" value="METHYL-ACCEPTING CHEMOTAXIS PROTEIN MCPB"/>
    <property type="match status" value="1"/>
</dbReference>
<proteinExistence type="inferred from homology"/>
<dbReference type="GeneID" id="72990186"/>
<keyword evidence="4" id="KW-0812">Transmembrane</keyword>
<evidence type="ECO:0000256" key="2">
    <source>
        <dbReference type="ARBA" id="ARBA00029447"/>
    </source>
</evidence>
<dbReference type="InterPro" id="IPR004089">
    <property type="entry name" value="MCPsignal_dom"/>
</dbReference>
<gene>
    <name evidence="7" type="ORF">METD_I3285</name>
</gene>
<evidence type="ECO:0000256" key="3">
    <source>
        <dbReference type="PROSITE-ProRule" id="PRU00284"/>
    </source>
</evidence>
<keyword evidence="1 3" id="KW-0807">Transducer</keyword>
<dbReference type="Pfam" id="PF00015">
    <property type="entry name" value="MCPsignal"/>
    <property type="match status" value="1"/>
</dbReference>
<feature type="domain" description="HAMP" evidence="6">
    <location>
        <begin position="211"/>
        <end position="264"/>
    </location>
</feature>
<evidence type="ECO:0000259" key="5">
    <source>
        <dbReference type="PROSITE" id="PS50111"/>
    </source>
</evidence>
<dbReference type="GO" id="GO:0016020">
    <property type="term" value="C:membrane"/>
    <property type="evidence" value="ECO:0007669"/>
    <property type="project" value="InterPro"/>
</dbReference>
<dbReference type="PROSITE" id="PS50885">
    <property type="entry name" value="HAMP"/>
    <property type="match status" value="1"/>
</dbReference>
<evidence type="ECO:0000256" key="4">
    <source>
        <dbReference type="SAM" id="Phobius"/>
    </source>
</evidence>
<dbReference type="PRINTS" id="PR00260">
    <property type="entry name" value="CHEMTRNSDUCR"/>
</dbReference>
<dbReference type="CDD" id="cd06225">
    <property type="entry name" value="HAMP"/>
    <property type="match status" value="1"/>
</dbReference>
<dbReference type="Proteomes" id="UP000008070">
    <property type="component" value="Chromosome"/>
</dbReference>
<dbReference type="SMART" id="SM00283">
    <property type="entry name" value="MA"/>
    <property type="match status" value="1"/>
</dbReference>
<evidence type="ECO:0000256" key="1">
    <source>
        <dbReference type="ARBA" id="ARBA00023224"/>
    </source>
</evidence>
<feature type="domain" description="Methyl-accepting transducer" evidence="5">
    <location>
        <begin position="298"/>
        <end position="541"/>
    </location>
</feature>
<dbReference type="SMART" id="SM00304">
    <property type="entry name" value="HAMP"/>
    <property type="match status" value="1"/>
</dbReference>
<evidence type="ECO:0000259" key="6">
    <source>
        <dbReference type="PROSITE" id="PS50885"/>
    </source>
</evidence>
<dbReference type="InterPro" id="IPR003660">
    <property type="entry name" value="HAMP_dom"/>
</dbReference>
<comment type="similarity">
    <text evidence="2">Belongs to the methyl-accepting chemotaxis (MCP) protein family.</text>
</comment>
<organism evidence="7 8">
    <name type="scientific">Methylorubrum extorquens (strain DSM 6343 / CIP 106787 / DM4)</name>
    <name type="common">Methylobacterium extorquens</name>
    <dbReference type="NCBI Taxonomy" id="661410"/>
    <lineage>
        <taxon>Bacteria</taxon>
        <taxon>Pseudomonadati</taxon>
        <taxon>Pseudomonadota</taxon>
        <taxon>Alphaproteobacteria</taxon>
        <taxon>Hyphomicrobiales</taxon>
        <taxon>Methylobacteriaceae</taxon>
        <taxon>Methylorubrum</taxon>
    </lineage>
</organism>
<dbReference type="Gene3D" id="6.10.340.10">
    <property type="match status" value="1"/>
</dbReference>
<dbReference type="GO" id="GO:0007165">
    <property type="term" value="P:signal transduction"/>
    <property type="evidence" value="ECO:0007669"/>
    <property type="project" value="UniProtKB-KW"/>
</dbReference>
<dbReference type="EMBL" id="FP103042">
    <property type="protein sequence ID" value="SPK02011.1"/>
    <property type="molecule type" value="Genomic_DNA"/>
</dbReference>
<dbReference type="RefSeq" id="WP_080579890.1">
    <property type="nucleotide sequence ID" value="NC_012988.1"/>
</dbReference>
<name>A0A2P9HAV2_METED</name>
<dbReference type="GO" id="GO:0004888">
    <property type="term" value="F:transmembrane signaling receptor activity"/>
    <property type="evidence" value="ECO:0007669"/>
    <property type="project" value="InterPro"/>
</dbReference>
<dbReference type="SUPFAM" id="SSF58104">
    <property type="entry name" value="Methyl-accepting chemotaxis protein (MCP) signaling domain"/>
    <property type="match status" value="1"/>
</dbReference>
<evidence type="ECO:0000313" key="7">
    <source>
        <dbReference type="EMBL" id="SPK02011.1"/>
    </source>
</evidence>
<protein>
    <submittedName>
        <fullName evidence="7">Methyl-accepting chemotaxis sensory transducer</fullName>
    </submittedName>
</protein>
<keyword evidence="4" id="KW-0472">Membrane</keyword>
<accession>A0A2P9HAV2</accession>
<reference evidence="8" key="1">
    <citation type="journal article" date="2009" name="PLoS ONE">
        <title>Methylobacterium genome sequences: a reference blueprint to investigate microbial metabolism of C1 compounds from natural and industrial sources.</title>
        <authorList>
            <person name="Vuilleumier S."/>
            <person name="Chistoserdova L."/>
            <person name="Lee M.-C."/>
            <person name="Bringel F."/>
            <person name="Lajus A."/>
            <person name="Zhou Y."/>
            <person name="Gourion B."/>
            <person name="Barbe V."/>
            <person name="Chang J."/>
            <person name="Cruveiller S."/>
            <person name="Dossat C."/>
            <person name="Gillett W."/>
            <person name="Gruffaz C."/>
            <person name="Haugen E."/>
            <person name="Hourcade E."/>
            <person name="Levy R."/>
            <person name="Mangenot S."/>
            <person name="Muller E."/>
            <person name="Nadalig T."/>
            <person name="Pagni M."/>
            <person name="Penny C."/>
            <person name="Peyraud R."/>
            <person name="Robinson D.G."/>
            <person name="Roche D."/>
            <person name="Rouy Z."/>
            <person name="Saenampechek C."/>
            <person name="Salvignol G."/>
            <person name="Vallenet D."/>
            <person name="Wu Z."/>
            <person name="Marx C.J."/>
            <person name="Vorholt J.A."/>
            <person name="Olson M.V."/>
            <person name="Kaul R."/>
            <person name="Weissenbach J."/>
            <person name="Medigue C."/>
            <person name="Lidstrom M.E."/>
        </authorList>
    </citation>
    <scope>NUCLEOTIDE SEQUENCE [LARGE SCALE GENOMIC DNA]</scope>
    <source>
        <strain evidence="8">DSM 6343 / CIP 106787 / DM4</strain>
    </source>
</reference>
<dbReference type="AlphaFoldDB" id="A0A2P9HAV2"/>